<accession>U2ZW56</accession>
<feature type="region of interest" description="Disordered" evidence="1">
    <location>
        <begin position="219"/>
        <end position="260"/>
    </location>
</feature>
<feature type="compositionally biased region" description="Basic residues" evidence="1">
    <location>
        <begin position="250"/>
        <end position="260"/>
    </location>
</feature>
<evidence type="ECO:0008006" key="4">
    <source>
        <dbReference type="Google" id="ProtNLM"/>
    </source>
</evidence>
<name>U2ZW56_9SPHN</name>
<keyword evidence="3" id="KW-1185">Reference proteome</keyword>
<dbReference type="NCBIfam" id="TIGR02466">
    <property type="entry name" value="TIGR02466 family protein"/>
    <property type="match status" value="1"/>
</dbReference>
<dbReference type="EMBL" id="BASZ01000006">
    <property type="protein sequence ID" value="GAD49614.1"/>
    <property type="molecule type" value="Genomic_DNA"/>
</dbReference>
<dbReference type="InterPro" id="IPR012668">
    <property type="entry name" value="CHP02466"/>
</dbReference>
<protein>
    <recommendedName>
        <fullName evidence="4">Prolyl 4-hydroxylase alpha subunit Fe(2+) 2OG dioxygenase domain-containing protein</fullName>
    </recommendedName>
</protein>
<dbReference type="Proteomes" id="UP000016568">
    <property type="component" value="Unassembled WGS sequence"/>
</dbReference>
<sequence>MSKVMTNTFKKLNLVFSTPIPVYEIADFARINADIIEEIRVRREKEQGMVRSNRVGWHSDLDFFARKEPAHRELAQKIMQCLADATQRVADKDKLANLRLECDGWVNVNPKGGYNVPHDHPGAFWSAAYYIQVPEPANGGMAGAIEFIDHRSAPPGQGLVQSPYMRSLHAMRPTPGTLVVFPSTLKHWVHPNDADEDRITIAINAKVAVDPEKMRQAQLDAAHESVRQVPGLSEGAEADASAAPADNAGRKAKKPAKTKA</sequence>
<evidence type="ECO:0000313" key="3">
    <source>
        <dbReference type="Proteomes" id="UP000016568"/>
    </source>
</evidence>
<evidence type="ECO:0000313" key="2">
    <source>
        <dbReference type="EMBL" id="GAD49614.1"/>
    </source>
</evidence>
<gene>
    <name evidence="2" type="ORF">NT2_06_00530</name>
</gene>
<organism evidence="2 3">
    <name type="scientific">Caenibius tardaugens NBRC 16725</name>
    <dbReference type="NCBI Taxonomy" id="1219035"/>
    <lineage>
        <taxon>Bacteria</taxon>
        <taxon>Pseudomonadati</taxon>
        <taxon>Pseudomonadota</taxon>
        <taxon>Alphaproteobacteria</taxon>
        <taxon>Sphingomonadales</taxon>
        <taxon>Erythrobacteraceae</taxon>
        <taxon>Caenibius</taxon>
    </lineage>
</organism>
<proteinExistence type="predicted"/>
<dbReference type="eggNOG" id="COG3751">
    <property type="taxonomic scope" value="Bacteria"/>
</dbReference>
<comment type="caution">
    <text evidence="2">The sequence shown here is derived from an EMBL/GenBank/DDBJ whole genome shotgun (WGS) entry which is preliminary data.</text>
</comment>
<feature type="compositionally biased region" description="Low complexity" evidence="1">
    <location>
        <begin position="233"/>
        <end position="247"/>
    </location>
</feature>
<dbReference type="Gene3D" id="2.60.120.620">
    <property type="entry name" value="q2cbj1_9rhob like domain"/>
    <property type="match status" value="1"/>
</dbReference>
<evidence type="ECO:0000256" key="1">
    <source>
        <dbReference type="SAM" id="MobiDB-lite"/>
    </source>
</evidence>
<dbReference type="AlphaFoldDB" id="U2ZW56"/>
<reference evidence="2 3" key="1">
    <citation type="submission" date="2013-09" db="EMBL/GenBank/DDBJ databases">
        <title>Whole genome shotgun sequence of Novosphingobium tardaugens NBRC 16725.</title>
        <authorList>
            <person name="Isaki S."/>
            <person name="Hosoyama A."/>
            <person name="Tsuchikane K."/>
            <person name="Katsumata H."/>
            <person name="Ando Y."/>
            <person name="Yamazaki S."/>
            <person name="Fujita N."/>
        </authorList>
    </citation>
    <scope>NUCLEOTIDE SEQUENCE [LARGE SCALE GENOMIC DNA]</scope>
    <source>
        <strain evidence="2 3">NBRC 16725</strain>
    </source>
</reference>
<dbReference type="Pfam" id="PF13759">
    <property type="entry name" value="2OG-FeII_Oxy_5"/>
    <property type="match status" value="1"/>
</dbReference>